<evidence type="ECO:0000256" key="2">
    <source>
        <dbReference type="SAM" id="Phobius"/>
    </source>
</evidence>
<dbReference type="GO" id="GO:0016491">
    <property type="term" value="F:oxidoreductase activity"/>
    <property type="evidence" value="ECO:0007669"/>
    <property type="project" value="UniProtKB-KW"/>
</dbReference>
<dbReference type="EC" id="1.6.5.3" evidence="3"/>
<feature type="compositionally biased region" description="Basic residues" evidence="1">
    <location>
        <begin position="163"/>
        <end position="172"/>
    </location>
</feature>
<keyword evidence="3" id="KW-0560">Oxidoreductase</keyword>
<evidence type="ECO:0000313" key="3">
    <source>
        <dbReference type="EMBL" id="VAW17501.1"/>
    </source>
</evidence>
<feature type="transmembrane region" description="Helical" evidence="2">
    <location>
        <begin position="6"/>
        <end position="26"/>
    </location>
</feature>
<organism evidence="3">
    <name type="scientific">hydrothermal vent metagenome</name>
    <dbReference type="NCBI Taxonomy" id="652676"/>
    <lineage>
        <taxon>unclassified sequences</taxon>
        <taxon>metagenomes</taxon>
        <taxon>ecological metagenomes</taxon>
    </lineage>
</organism>
<sequence>MSPLVITVILVFAAGVVGFFFGCLFARWLNSPDEVVADTQMSLQPDLAPTAATPTASDPSTSVMTFKSAAKEPAAKEPAATPPTPAVAAATPAEKAAKPAPASRPPPAAVPAPPPAAAPAPDHQPPAAGATPSTAAGSANPAATPLRGPLAVARATPKDDKKAKPRTRRKTAAKSAPKKPATATAKKTPVTMAGETQAKKPRFMPKPRKSGADDLKRIKGVGPALEKTLNGLGVFHYNQVSKWTPENVMWVDDHLKFKGRIARDNWIDQAAKLDAGETTEFAARVDKGTVASSKGKPRAR</sequence>
<dbReference type="AlphaFoldDB" id="A0A3B0TFV3"/>
<keyword evidence="2" id="KW-0812">Transmembrane</keyword>
<proteinExistence type="predicted"/>
<feature type="compositionally biased region" description="Low complexity" evidence="1">
    <location>
        <begin position="173"/>
        <end position="189"/>
    </location>
</feature>
<name>A0A3B0TFV3_9ZZZZ</name>
<feature type="region of interest" description="Disordered" evidence="1">
    <location>
        <begin position="47"/>
        <end position="215"/>
    </location>
</feature>
<feature type="compositionally biased region" description="Low complexity" evidence="1">
    <location>
        <begin position="47"/>
        <end position="62"/>
    </location>
</feature>
<protein>
    <submittedName>
        <fullName evidence="3">NADH-ubiquinone oxidoreductase chain E</fullName>
        <ecNumber evidence="3">1.6.5.3</ecNumber>
    </submittedName>
</protein>
<dbReference type="EMBL" id="UOEM01000105">
    <property type="protein sequence ID" value="VAW17501.1"/>
    <property type="molecule type" value="Genomic_DNA"/>
</dbReference>
<reference evidence="3" key="1">
    <citation type="submission" date="2018-06" db="EMBL/GenBank/DDBJ databases">
        <authorList>
            <person name="Zhirakovskaya E."/>
        </authorList>
    </citation>
    <scope>NUCLEOTIDE SEQUENCE</scope>
</reference>
<keyword evidence="3" id="KW-0830">Ubiquinone</keyword>
<feature type="compositionally biased region" description="Low complexity" evidence="1">
    <location>
        <begin position="86"/>
        <end position="101"/>
    </location>
</feature>
<keyword evidence="2" id="KW-0472">Membrane</keyword>
<gene>
    <name evidence="3" type="ORF">MNBD_ALPHA09-498</name>
</gene>
<feature type="compositionally biased region" description="Low complexity" evidence="1">
    <location>
        <begin position="125"/>
        <end position="145"/>
    </location>
</feature>
<accession>A0A3B0TFV3</accession>
<evidence type="ECO:0000256" key="1">
    <source>
        <dbReference type="SAM" id="MobiDB-lite"/>
    </source>
</evidence>
<keyword evidence="2" id="KW-1133">Transmembrane helix</keyword>
<feature type="compositionally biased region" description="Pro residues" evidence="1">
    <location>
        <begin position="102"/>
        <end position="124"/>
    </location>
</feature>
<feature type="compositionally biased region" description="Basic residues" evidence="1">
    <location>
        <begin position="199"/>
        <end position="209"/>
    </location>
</feature>